<dbReference type="AlphaFoldDB" id="A0A172UVV2"/>
<protein>
    <submittedName>
        <fullName evidence="2">Glyoxalase</fullName>
    </submittedName>
</protein>
<dbReference type="InterPro" id="IPR004360">
    <property type="entry name" value="Glyas_Fos-R_dOase_dom"/>
</dbReference>
<dbReference type="InterPro" id="IPR029068">
    <property type="entry name" value="Glyas_Bleomycin-R_OHBP_Dase"/>
</dbReference>
<feature type="domain" description="VOC" evidence="1">
    <location>
        <begin position="316"/>
        <end position="422"/>
    </location>
</feature>
<dbReference type="STRING" id="1682113.A7U43_25335"/>
<evidence type="ECO:0000313" key="2">
    <source>
        <dbReference type="EMBL" id="ANE83267.1"/>
    </source>
</evidence>
<feature type="domain" description="VOC" evidence="1">
    <location>
        <begin position="66"/>
        <end position="189"/>
    </location>
</feature>
<dbReference type="Pfam" id="PF18029">
    <property type="entry name" value="Glyoxalase_6"/>
    <property type="match status" value="2"/>
</dbReference>
<evidence type="ECO:0000313" key="3">
    <source>
        <dbReference type="Proteomes" id="UP000077143"/>
    </source>
</evidence>
<name>A0A172UVV2_9MYCO</name>
<accession>A0A172UVV2</accession>
<organism evidence="2 3">
    <name type="scientific">Mycobacterium adipatum</name>
    <dbReference type="NCBI Taxonomy" id="1682113"/>
    <lineage>
        <taxon>Bacteria</taxon>
        <taxon>Bacillati</taxon>
        <taxon>Actinomycetota</taxon>
        <taxon>Actinomycetes</taxon>
        <taxon>Mycobacteriales</taxon>
        <taxon>Mycobacteriaceae</taxon>
        <taxon>Mycobacterium</taxon>
    </lineage>
</organism>
<dbReference type="PROSITE" id="PS51819">
    <property type="entry name" value="VOC"/>
    <property type="match status" value="3"/>
</dbReference>
<dbReference type="Gene3D" id="3.10.180.10">
    <property type="entry name" value="2,3-Dihydroxybiphenyl 1,2-Dioxygenase, domain 1"/>
    <property type="match status" value="2"/>
</dbReference>
<dbReference type="InterPro" id="IPR052164">
    <property type="entry name" value="Anthracycline_SecMetBiosynth"/>
</dbReference>
<dbReference type="InterPro" id="IPR041581">
    <property type="entry name" value="Glyoxalase_6"/>
</dbReference>
<sequence length="422" mass="44222">MNSQDPLAVLHGDELPVAPDPAFADRLRARLESALTLPANTSGVVMSGTDTAIAELNSTTTSAPPRPAAIPYLAVPDAQAAIAWYVEALGATVLGEPILMGDGRVGHAELAIGDGVLYLADEFPELGLKAPAPQSVSVSLMLPVTDTDAALQRARDHGATVLRDVYEDHGSRGATIIDPAGHRWMLSGPITGARVRIKHGDVGYVSINTPDAARAEAFYSAVLGWSFDGHHVAGSSLSMGVHETAGPGTLFCCYAVDDLDAAREAILAGGGSVGEPQRREFGTVLDAVDPSGTAFAVYRDTVGTARPALNGTGPGELSYITYFAEDSADFRAFYSRVLHWTFEPGRIHDGWAVQNAHPMAGMAGGSQTPVTVPMWTVEDVDAAAERVRAAGGTVIEEPSTQSYGKSALCADDQGARFYLGQH</sequence>
<dbReference type="SUPFAM" id="SSF54593">
    <property type="entry name" value="Glyoxalase/Bleomycin resistance protein/Dihydroxybiphenyl dioxygenase"/>
    <property type="match status" value="3"/>
</dbReference>
<dbReference type="Pfam" id="PF00903">
    <property type="entry name" value="Glyoxalase"/>
    <property type="match status" value="1"/>
</dbReference>
<dbReference type="Gene3D" id="3.30.720.120">
    <property type="match status" value="1"/>
</dbReference>
<dbReference type="PANTHER" id="PTHR33993:SF14">
    <property type="entry name" value="GB|AAF24581.1"/>
    <property type="match status" value="1"/>
</dbReference>
<evidence type="ECO:0000259" key="1">
    <source>
        <dbReference type="PROSITE" id="PS51819"/>
    </source>
</evidence>
<dbReference type="InterPro" id="IPR037523">
    <property type="entry name" value="VOC_core"/>
</dbReference>
<dbReference type="EMBL" id="CP015596">
    <property type="protein sequence ID" value="ANE83267.1"/>
    <property type="molecule type" value="Genomic_DNA"/>
</dbReference>
<dbReference type="PANTHER" id="PTHR33993">
    <property type="entry name" value="GLYOXALASE-RELATED"/>
    <property type="match status" value="1"/>
</dbReference>
<dbReference type="CDD" id="cd07246">
    <property type="entry name" value="VOC_like"/>
    <property type="match status" value="1"/>
</dbReference>
<dbReference type="Gene3D" id="3.30.720.110">
    <property type="match status" value="1"/>
</dbReference>
<dbReference type="KEGG" id="madi:A7U43_25335"/>
<proteinExistence type="predicted"/>
<gene>
    <name evidence="2" type="ORF">A7U43_25335</name>
</gene>
<keyword evidence="3" id="KW-1185">Reference proteome</keyword>
<feature type="domain" description="VOC" evidence="1">
    <location>
        <begin position="201"/>
        <end position="300"/>
    </location>
</feature>
<reference evidence="2 3" key="1">
    <citation type="submission" date="2016-05" db="EMBL/GenBank/DDBJ databases">
        <title>Complete genome sequence of a phthalic acid esters degrading Mycobacterium sp. YC-RL4.</title>
        <authorList>
            <person name="Ren L."/>
            <person name="Fan S."/>
            <person name="Ruth N."/>
            <person name="Jia Y."/>
            <person name="Wang J."/>
            <person name="Qiao C."/>
        </authorList>
    </citation>
    <scope>NUCLEOTIDE SEQUENCE [LARGE SCALE GENOMIC DNA]</scope>
    <source>
        <strain evidence="2 3">YC-RL4</strain>
    </source>
</reference>
<dbReference type="Proteomes" id="UP000077143">
    <property type="component" value="Chromosome"/>
</dbReference>